<keyword evidence="2" id="KW-1185">Reference proteome</keyword>
<organism evidence="1 2">
    <name type="scientific">Sporolactobacillus shoreicorticis</name>
    <dbReference type="NCBI Taxonomy" id="1923877"/>
    <lineage>
        <taxon>Bacteria</taxon>
        <taxon>Bacillati</taxon>
        <taxon>Bacillota</taxon>
        <taxon>Bacilli</taxon>
        <taxon>Bacillales</taxon>
        <taxon>Sporolactobacillaceae</taxon>
        <taxon>Sporolactobacillus</taxon>
    </lineage>
</organism>
<protein>
    <submittedName>
        <fullName evidence="1">Uncharacterized protein</fullName>
    </submittedName>
</protein>
<dbReference type="EMBL" id="JBHUMQ010000064">
    <property type="protein sequence ID" value="MFD2696199.1"/>
    <property type="molecule type" value="Genomic_DNA"/>
</dbReference>
<comment type="caution">
    <text evidence="1">The sequence shown here is derived from an EMBL/GenBank/DDBJ whole genome shotgun (WGS) entry which is preliminary data.</text>
</comment>
<evidence type="ECO:0000313" key="1">
    <source>
        <dbReference type="EMBL" id="MFD2696199.1"/>
    </source>
</evidence>
<reference evidence="2" key="1">
    <citation type="journal article" date="2019" name="Int. J. Syst. Evol. Microbiol.">
        <title>The Global Catalogue of Microorganisms (GCM) 10K type strain sequencing project: providing services to taxonomists for standard genome sequencing and annotation.</title>
        <authorList>
            <consortium name="The Broad Institute Genomics Platform"/>
            <consortium name="The Broad Institute Genome Sequencing Center for Infectious Disease"/>
            <person name="Wu L."/>
            <person name="Ma J."/>
        </authorList>
    </citation>
    <scope>NUCLEOTIDE SEQUENCE [LARGE SCALE GENOMIC DNA]</scope>
    <source>
        <strain evidence="2">TISTR 2466</strain>
    </source>
</reference>
<dbReference type="Proteomes" id="UP001597399">
    <property type="component" value="Unassembled WGS sequence"/>
</dbReference>
<gene>
    <name evidence="1" type="ORF">ACFSUE_21610</name>
</gene>
<proteinExistence type="predicted"/>
<evidence type="ECO:0000313" key="2">
    <source>
        <dbReference type="Proteomes" id="UP001597399"/>
    </source>
</evidence>
<dbReference type="RefSeq" id="WP_253065647.1">
    <property type="nucleotide sequence ID" value="NZ_JAMXWM010000058.1"/>
</dbReference>
<name>A0ABW5SA46_9BACL</name>
<accession>A0ABW5SA46</accession>
<sequence>MHFKKWAAIFIVFTIMVSGSTMVLPSKQAFAKSHYKIYRNLHHHYSYTTVKQQVAFANSWGKYVWFKYIIGFFWPIGLGEAMIDTSINSYLKYFQKAKSKKTGLTIVYDYYVNNMTHASDKFFIKRVIYEK</sequence>